<keyword evidence="7 8" id="KW-0472">Membrane</keyword>
<keyword evidence="4" id="KW-0653">Protein transport</keyword>
<name>A0A249SMW5_9MOLU</name>
<dbReference type="AlphaFoldDB" id="A0A249SMW5"/>
<keyword evidence="6" id="KW-0811">Translocation</keyword>
<organism evidence="9 10">
    <name type="scientific">Mesoplasma chauliocola</name>
    <dbReference type="NCBI Taxonomy" id="216427"/>
    <lineage>
        <taxon>Bacteria</taxon>
        <taxon>Bacillati</taxon>
        <taxon>Mycoplasmatota</taxon>
        <taxon>Mollicutes</taxon>
        <taxon>Entomoplasmatales</taxon>
        <taxon>Entomoplasmataceae</taxon>
        <taxon>Mesoplasma</taxon>
    </lineage>
</organism>
<dbReference type="STRING" id="1336232.GCA_000518825_00576"/>
<dbReference type="Proteomes" id="UP000232229">
    <property type="component" value="Chromosome"/>
</dbReference>
<dbReference type="GO" id="GO:0016020">
    <property type="term" value="C:membrane"/>
    <property type="evidence" value="ECO:0007669"/>
    <property type="project" value="UniProtKB-SubCell"/>
</dbReference>
<keyword evidence="10" id="KW-1185">Reference proteome</keyword>
<dbReference type="GO" id="GO:0009306">
    <property type="term" value="P:protein secretion"/>
    <property type="evidence" value="ECO:0007669"/>
    <property type="project" value="InterPro"/>
</dbReference>
<evidence type="ECO:0000256" key="1">
    <source>
        <dbReference type="ARBA" id="ARBA00004370"/>
    </source>
</evidence>
<dbReference type="Gene3D" id="1.20.5.1030">
    <property type="entry name" value="Preprotein translocase secy subunit"/>
    <property type="match status" value="1"/>
</dbReference>
<dbReference type="NCBIfam" id="TIGR00964">
    <property type="entry name" value="secE_bact"/>
    <property type="match status" value="1"/>
</dbReference>
<evidence type="ECO:0000313" key="9">
    <source>
        <dbReference type="EMBL" id="ASZ08851.1"/>
    </source>
</evidence>
<feature type="transmembrane region" description="Helical" evidence="8">
    <location>
        <begin position="86"/>
        <end position="107"/>
    </location>
</feature>
<dbReference type="EMBL" id="CP023173">
    <property type="protein sequence ID" value="ASZ08851.1"/>
    <property type="molecule type" value="Genomic_DNA"/>
</dbReference>
<accession>A0A249SMW5</accession>
<dbReference type="Pfam" id="PF00584">
    <property type="entry name" value="SecE"/>
    <property type="match status" value="1"/>
</dbReference>
<dbReference type="RefSeq" id="WP_051412774.1">
    <property type="nucleotide sequence ID" value="NZ_CP023173.1"/>
</dbReference>
<protein>
    <submittedName>
        <fullName evidence="9">Preprotein translocase subunit SecE</fullName>
    </submittedName>
</protein>
<evidence type="ECO:0000256" key="8">
    <source>
        <dbReference type="SAM" id="Phobius"/>
    </source>
</evidence>
<dbReference type="GO" id="GO:0006605">
    <property type="term" value="P:protein targeting"/>
    <property type="evidence" value="ECO:0007669"/>
    <property type="project" value="InterPro"/>
</dbReference>
<dbReference type="GO" id="GO:0006886">
    <property type="term" value="P:intracellular protein transport"/>
    <property type="evidence" value="ECO:0007669"/>
    <property type="project" value="InterPro"/>
</dbReference>
<evidence type="ECO:0000256" key="2">
    <source>
        <dbReference type="ARBA" id="ARBA00022448"/>
    </source>
</evidence>
<keyword evidence="3 8" id="KW-0812">Transmembrane</keyword>
<proteinExistence type="predicted"/>
<dbReference type="GO" id="GO:0008320">
    <property type="term" value="F:protein transmembrane transporter activity"/>
    <property type="evidence" value="ECO:0007669"/>
    <property type="project" value="InterPro"/>
</dbReference>
<sequence>MAKKKNNELLLENEVKITDSEINLEESSKSKKQKIKISKETKKSIKVKKQKEKKNIKLTIKELPIKIVKEISKIKWSGWDNLKKKYIIVLLFMIFFAVLFFCIGLGIEALFKLIQAY</sequence>
<evidence type="ECO:0000256" key="3">
    <source>
        <dbReference type="ARBA" id="ARBA00022692"/>
    </source>
</evidence>
<gene>
    <name evidence="9" type="primary">secE</name>
    <name evidence="9" type="ORF">CK556_00525</name>
</gene>
<dbReference type="InterPro" id="IPR005807">
    <property type="entry name" value="SecE_bac"/>
</dbReference>
<evidence type="ECO:0000256" key="4">
    <source>
        <dbReference type="ARBA" id="ARBA00022927"/>
    </source>
</evidence>
<dbReference type="InterPro" id="IPR038379">
    <property type="entry name" value="SecE_sf"/>
</dbReference>
<keyword evidence="2" id="KW-0813">Transport</keyword>
<evidence type="ECO:0000256" key="7">
    <source>
        <dbReference type="ARBA" id="ARBA00023136"/>
    </source>
</evidence>
<evidence type="ECO:0000256" key="6">
    <source>
        <dbReference type="ARBA" id="ARBA00023010"/>
    </source>
</evidence>
<comment type="subcellular location">
    <subcellularLocation>
        <location evidence="1">Membrane</location>
    </subcellularLocation>
</comment>
<evidence type="ECO:0000313" key="10">
    <source>
        <dbReference type="Proteomes" id="UP000232229"/>
    </source>
</evidence>
<keyword evidence="5 8" id="KW-1133">Transmembrane helix</keyword>
<dbReference type="KEGG" id="mchc:CK556_00525"/>
<dbReference type="InterPro" id="IPR001901">
    <property type="entry name" value="Translocase_SecE/Sec61-g"/>
</dbReference>
<reference evidence="9 10" key="1">
    <citation type="submission" date="2017-08" db="EMBL/GenBank/DDBJ databases">
        <title>Complete Genome Sequence of Mesoplasma chauliocola.</title>
        <authorList>
            <person name="Knight T.F.Jr."/>
            <person name="Citino T."/>
        </authorList>
    </citation>
    <scope>NUCLEOTIDE SEQUENCE [LARGE SCALE GENOMIC DNA]</scope>
    <source>
        <strain evidence="9 10">CHPA-2</strain>
    </source>
</reference>
<evidence type="ECO:0000256" key="5">
    <source>
        <dbReference type="ARBA" id="ARBA00022989"/>
    </source>
</evidence>